<dbReference type="EMBL" id="CP045652">
    <property type="protein sequence ID" value="QGA26252.1"/>
    <property type="molecule type" value="Genomic_DNA"/>
</dbReference>
<protein>
    <recommendedName>
        <fullName evidence="1">Putative auto-transporter adhesin head GIN domain-containing protein</fullName>
    </recommendedName>
</protein>
<organism evidence="2 3">
    <name type="scientific">Sphingobacterium zhuxiongii</name>
    <dbReference type="NCBI Taxonomy" id="2662364"/>
    <lineage>
        <taxon>Bacteria</taxon>
        <taxon>Pseudomonadati</taxon>
        <taxon>Bacteroidota</taxon>
        <taxon>Sphingobacteriia</taxon>
        <taxon>Sphingobacteriales</taxon>
        <taxon>Sphingobacteriaceae</taxon>
        <taxon>Sphingobacterium</taxon>
    </lineage>
</organism>
<dbReference type="Gene3D" id="2.160.20.120">
    <property type="match status" value="1"/>
</dbReference>
<name>A0A5Q0QFB5_9SPHI</name>
<accession>A0A5Q0QFB5</accession>
<feature type="domain" description="Putative auto-transporter adhesin head GIN" evidence="1">
    <location>
        <begin position="31"/>
        <end position="209"/>
    </location>
</feature>
<keyword evidence="3" id="KW-1185">Reference proteome</keyword>
<evidence type="ECO:0000313" key="3">
    <source>
        <dbReference type="Proteomes" id="UP000326921"/>
    </source>
</evidence>
<proteinExistence type="predicted"/>
<sequence length="231" mass="25359">MKNTVVLFFMLIGLGVIGAKAQVNMQINEINTLEVTDRIWVTVVPSDRNELQIEGELADKVETIITNKELRLKMKAGYYLKGNQASVIIYTPTVSKIIARKGAEVNFEEETLKNARLDIFANEGAKIRAKIDAQQVEVESNTGSVIDLLGTTQELTVNNTAGGSFFGKDLKAERALIRTNAGGKTEIYATESADVQTRAGGVIDVYGEPKQRTHKRIAGGKINFIKNDQTL</sequence>
<evidence type="ECO:0000313" key="2">
    <source>
        <dbReference type="EMBL" id="QGA26252.1"/>
    </source>
</evidence>
<gene>
    <name evidence="2" type="ORF">GFH32_07895</name>
</gene>
<dbReference type="Pfam" id="PF10988">
    <property type="entry name" value="DUF2807"/>
    <property type="match status" value="1"/>
</dbReference>
<dbReference type="InterPro" id="IPR021255">
    <property type="entry name" value="DUF2807"/>
</dbReference>
<reference evidence="2 3" key="1">
    <citation type="submission" date="2019-10" db="EMBL/GenBank/DDBJ databases">
        <authorList>
            <person name="Dong K."/>
        </authorList>
    </citation>
    <scope>NUCLEOTIDE SEQUENCE [LARGE SCALE GENOMIC DNA]</scope>
    <source>
        <strain evidence="3">dk4302</strain>
    </source>
</reference>
<dbReference type="KEGG" id="sphe:GFH32_07895"/>
<dbReference type="Proteomes" id="UP000326921">
    <property type="component" value="Chromosome"/>
</dbReference>
<dbReference type="RefSeq" id="WP_153510919.1">
    <property type="nucleotide sequence ID" value="NZ_CP045652.1"/>
</dbReference>
<dbReference type="AlphaFoldDB" id="A0A5Q0QFB5"/>
<evidence type="ECO:0000259" key="1">
    <source>
        <dbReference type="Pfam" id="PF10988"/>
    </source>
</evidence>